<keyword evidence="1" id="KW-0472">Membrane</keyword>
<gene>
    <name evidence="2" type="ORF">Lwor_1755</name>
</gene>
<evidence type="ECO:0000313" key="3">
    <source>
        <dbReference type="Proteomes" id="UP000054662"/>
    </source>
</evidence>
<dbReference type="PATRIC" id="fig|45076.6.peg.1904"/>
<keyword evidence="1" id="KW-0812">Transmembrane</keyword>
<reference evidence="2 3" key="1">
    <citation type="submission" date="2015-11" db="EMBL/GenBank/DDBJ databases">
        <title>Genomic analysis of 38 Legionella species identifies large and diverse effector repertoires.</title>
        <authorList>
            <person name="Burstein D."/>
            <person name="Amaro F."/>
            <person name="Zusman T."/>
            <person name="Lifshitz Z."/>
            <person name="Cohen O."/>
            <person name="Gilbert J.A."/>
            <person name="Pupko T."/>
            <person name="Shuman H.A."/>
            <person name="Segal G."/>
        </authorList>
    </citation>
    <scope>NUCLEOTIDE SEQUENCE [LARGE SCALE GENOMIC DNA]</scope>
    <source>
        <strain evidence="2 3">ATCC 49508</strain>
    </source>
</reference>
<proteinExistence type="predicted"/>
<dbReference type="AlphaFoldDB" id="A0A0W1A968"/>
<evidence type="ECO:0000313" key="2">
    <source>
        <dbReference type="EMBL" id="KTD77873.1"/>
    </source>
</evidence>
<dbReference type="Proteomes" id="UP000054662">
    <property type="component" value="Unassembled WGS sequence"/>
</dbReference>
<evidence type="ECO:0000256" key="1">
    <source>
        <dbReference type="SAM" id="Phobius"/>
    </source>
</evidence>
<feature type="transmembrane region" description="Helical" evidence="1">
    <location>
        <begin position="62"/>
        <end position="81"/>
    </location>
</feature>
<organism evidence="2 3">
    <name type="scientific">Legionella worsleiensis</name>
    <dbReference type="NCBI Taxonomy" id="45076"/>
    <lineage>
        <taxon>Bacteria</taxon>
        <taxon>Pseudomonadati</taxon>
        <taxon>Pseudomonadota</taxon>
        <taxon>Gammaproteobacteria</taxon>
        <taxon>Legionellales</taxon>
        <taxon>Legionellaceae</taxon>
        <taxon>Legionella</taxon>
    </lineage>
</organism>
<feature type="transmembrane region" description="Helical" evidence="1">
    <location>
        <begin position="7"/>
        <end position="28"/>
    </location>
</feature>
<feature type="transmembrane region" description="Helical" evidence="1">
    <location>
        <begin position="346"/>
        <end position="365"/>
    </location>
</feature>
<feature type="transmembrane region" description="Helical" evidence="1">
    <location>
        <begin position="313"/>
        <end position="334"/>
    </location>
</feature>
<dbReference type="RefSeq" id="WP_058493545.1">
    <property type="nucleotide sequence ID" value="NZ_CBCRUR010000019.1"/>
</dbReference>
<feature type="transmembrane region" description="Helical" evidence="1">
    <location>
        <begin position="286"/>
        <end position="301"/>
    </location>
</feature>
<dbReference type="EMBL" id="LNZC01000022">
    <property type="protein sequence ID" value="KTD77873.1"/>
    <property type="molecule type" value="Genomic_DNA"/>
</dbReference>
<feature type="transmembrane region" description="Helical" evidence="1">
    <location>
        <begin position="163"/>
        <end position="183"/>
    </location>
</feature>
<name>A0A0W1A968_9GAMM</name>
<keyword evidence="3" id="KW-1185">Reference proteome</keyword>
<feature type="transmembrane region" description="Helical" evidence="1">
    <location>
        <begin position="88"/>
        <end position="108"/>
    </location>
</feature>
<feature type="transmembrane region" description="Helical" evidence="1">
    <location>
        <begin position="216"/>
        <end position="233"/>
    </location>
</feature>
<feature type="transmembrane region" description="Helical" evidence="1">
    <location>
        <begin position="189"/>
        <end position="204"/>
    </location>
</feature>
<feature type="transmembrane region" description="Helical" evidence="1">
    <location>
        <begin position="128"/>
        <end position="151"/>
    </location>
</feature>
<dbReference type="STRING" id="45076.Lwor_1755"/>
<sequence length="503" mass="58375">MKSGLRWYDGFFVLLFFYLLVLQIQAIWPFTVDDMYISLRYAKNWVSGDGLLWNVGSPPVEGYSNFFFVVLAACSLLVNADPVLTLKLAGFAGLICLCIFLYLLSRFWFTPRVSLIPCIVALLYKGQIIWAVSGLETAFYQALICGAVYFIFRGMGYAPCCDVRGTIRLFSLFIAGVLLAWAGMTRPEAPALVLLFFLLMWWDRPQNMREQYQRGMVCFSAPVILIYLPYFFWRWSYYGYLFPNSVYCKGFNEVFLYNLDWDYLKLIAPFVVLSIPAFCKAWDKRYFFLWLPSLVYLILLRDANPVVAFDNRLFLPAFVLLIPLALRGLEQLVLPLLNEKSAIKSGLFYVLFAFILVLFIPMMSVGQYRYFTENPVRGEQLRYSVVQWLNTHSRTNDRVVLGDSGLIPYLSDLHFIDSFCLNNLAMTHYSVKQRYKKWCQHLMIEQPEIIILTSLIKNGQVFYEPGDECLKTALSSHSGYTMRQSFTAINPDSKYRYELFTNF</sequence>
<accession>A0A0W1A968</accession>
<protein>
    <submittedName>
        <fullName evidence="2">LphB</fullName>
    </submittedName>
</protein>
<comment type="caution">
    <text evidence="2">The sequence shown here is derived from an EMBL/GenBank/DDBJ whole genome shotgun (WGS) entry which is preliminary data.</text>
</comment>
<keyword evidence="1" id="KW-1133">Transmembrane helix</keyword>
<dbReference type="OrthoDB" id="5492344at2"/>
<feature type="transmembrane region" description="Helical" evidence="1">
    <location>
        <begin position="263"/>
        <end position="279"/>
    </location>
</feature>